<evidence type="ECO:0000256" key="3">
    <source>
        <dbReference type="ARBA" id="ARBA00022448"/>
    </source>
</evidence>
<dbReference type="PANTHER" id="PTHR43029:SF10">
    <property type="entry name" value="AMMONIUM TRANSPORTER MEP2"/>
    <property type="match status" value="1"/>
</dbReference>
<dbReference type="GO" id="GO:0005886">
    <property type="term" value="C:plasma membrane"/>
    <property type="evidence" value="ECO:0007669"/>
    <property type="project" value="UniProtKB-SubCell"/>
</dbReference>
<reference evidence="10 11" key="1">
    <citation type="journal article" date="2016" name="Sci. Rep.">
        <title>A novel ammonia-oxidizing archaeon from wastewater treatment plant: Its enrichment, physiological and genomic characteristics.</title>
        <authorList>
            <person name="Li Y."/>
            <person name="Ding K."/>
            <person name="Wen X."/>
            <person name="Zhang B."/>
            <person name="Shen B."/>
            <person name="Yang Y."/>
        </authorList>
    </citation>
    <scope>NUCLEOTIDE SEQUENCE [LARGE SCALE GENOMIC DNA]</scope>
    <source>
        <strain evidence="10 11">SAT1</strain>
    </source>
</reference>
<feature type="transmembrane region" description="Helical" evidence="8">
    <location>
        <begin position="305"/>
        <end position="325"/>
    </location>
</feature>
<evidence type="ECO:0000256" key="2">
    <source>
        <dbReference type="ARBA" id="ARBA00005887"/>
    </source>
</evidence>
<accession>A0A3G1B1B9</accession>
<evidence type="ECO:0000313" key="11">
    <source>
        <dbReference type="Proteomes" id="UP000266745"/>
    </source>
</evidence>
<dbReference type="PANTHER" id="PTHR43029">
    <property type="entry name" value="AMMONIUM TRANSPORTER MEP2"/>
    <property type="match status" value="1"/>
</dbReference>
<evidence type="ECO:0000259" key="9">
    <source>
        <dbReference type="Pfam" id="PF00909"/>
    </source>
</evidence>
<evidence type="ECO:0000313" key="10">
    <source>
        <dbReference type="EMBL" id="AJZ75937.1"/>
    </source>
</evidence>
<dbReference type="KEGG" id="tah:SU86_005670"/>
<sequence length="523" mass="54883">MKNRNHKYALLLVIAVAATSTGVLSTAYAQQVTDGMDGYQARGTGIDTGNPAECWYETAPGSGAFAPCMIDNGDTAWILTATTLVLFMTPGVAFFYGGLARSKNMVNVLGMTLIVMGLISVQWVLWGYSLAFGPVNSDANLFMGSLDYAGFNKVSHVAPLGSPAACTDQVYYTLRSPYVVSTDVKCSAIWPGTIPHQLFAMFQATFAIITPALIIGGIIDRIKFSAFVVFILLWATFVYDPVAHWVWGGGFIFAGKLDLNPDLAPAAALDFAGGTVVHITSGFSALAGALVLGRRLGYGKVPMEPHNIPMVVLGTGMLWFGWFGFNAGSELAADGVATSAWVVTNTATGMAALTWMLMAWAHTGKPSVVGAASGAVAGLVTITPASGFVGPMAALIIGIAAGTVCYGAVSFKNSRKWDDALDVWGVHGMGGFTGAVLTGTLASPHIWDTGFGIGAWTGTPEGYEQQAINIMGALISAGYAFGVTIVILKVMDAVWPGGIRVTPKEEEIGLDLAQHGERAYVNE</sequence>
<dbReference type="EMBL" id="CP011097">
    <property type="protein sequence ID" value="AJZ75937.1"/>
    <property type="molecule type" value="Genomic_DNA"/>
</dbReference>
<dbReference type="STRING" id="1603555.SU86_005670"/>
<protein>
    <recommendedName>
        <fullName evidence="8">Ammonium transporter</fullName>
    </recommendedName>
</protein>
<keyword evidence="4 8" id="KW-0812">Transmembrane</keyword>
<dbReference type="GeneID" id="24875886"/>
<feature type="transmembrane region" description="Helical" evidence="8">
    <location>
        <begin position="198"/>
        <end position="219"/>
    </location>
</feature>
<dbReference type="OrthoDB" id="10960at2157"/>
<keyword evidence="6 8" id="KW-0472">Membrane</keyword>
<organism evidence="10 11">
    <name type="scientific">Candidatus Nitrosotenuis cloacae</name>
    <dbReference type="NCBI Taxonomy" id="1603555"/>
    <lineage>
        <taxon>Archaea</taxon>
        <taxon>Nitrososphaerota</taxon>
        <taxon>Candidatus Nitrosotenuis</taxon>
    </lineage>
</organism>
<dbReference type="NCBIfam" id="TIGR00836">
    <property type="entry name" value="amt"/>
    <property type="match status" value="1"/>
</dbReference>
<name>A0A3G1B1B9_9ARCH</name>
<gene>
    <name evidence="10" type="ORF">SU86_005670</name>
</gene>
<feature type="transmembrane region" description="Helical" evidence="8">
    <location>
        <begin position="368"/>
        <end position="386"/>
    </location>
</feature>
<evidence type="ECO:0000256" key="4">
    <source>
        <dbReference type="ARBA" id="ARBA00022692"/>
    </source>
</evidence>
<feature type="transmembrane region" description="Helical" evidence="8">
    <location>
        <begin position="340"/>
        <end position="361"/>
    </location>
</feature>
<comment type="similarity">
    <text evidence="2 8">Belongs to the ammonia transporter channel (TC 1.A.11.2) family.</text>
</comment>
<dbReference type="PROSITE" id="PS01219">
    <property type="entry name" value="AMMONIUM_TRANSP"/>
    <property type="match status" value="1"/>
</dbReference>
<dbReference type="InterPro" id="IPR029020">
    <property type="entry name" value="Ammonium/urea_transptr"/>
</dbReference>
<evidence type="ECO:0000256" key="1">
    <source>
        <dbReference type="ARBA" id="ARBA00004141"/>
    </source>
</evidence>
<dbReference type="SUPFAM" id="SSF111352">
    <property type="entry name" value="Ammonium transporter"/>
    <property type="match status" value="1"/>
</dbReference>
<dbReference type="InterPro" id="IPR001905">
    <property type="entry name" value="Ammonium_transpt"/>
</dbReference>
<feature type="transmembrane region" description="Helical" evidence="8">
    <location>
        <begin position="226"/>
        <end position="247"/>
    </location>
</feature>
<dbReference type="Pfam" id="PF00909">
    <property type="entry name" value="Ammonium_transp"/>
    <property type="match status" value="1"/>
</dbReference>
<feature type="transmembrane region" description="Helical" evidence="8">
    <location>
        <begin position="392"/>
        <end position="411"/>
    </location>
</feature>
<evidence type="ECO:0000256" key="6">
    <source>
        <dbReference type="ARBA" id="ARBA00023136"/>
    </source>
</evidence>
<keyword evidence="7 8" id="KW-0924">Ammonia transport</keyword>
<dbReference type="Gene3D" id="1.10.3430.10">
    <property type="entry name" value="Ammonium transporter AmtB like domains"/>
    <property type="match status" value="1"/>
</dbReference>
<dbReference type="GO" id="GO:0008519">
    <property type="term" value="F:ammonium channel activity"/>
    <property type="evidence" value="ECO:0007669"/>
    <property type="project" value="InterPro"/>
</dbReference>
<feature type="domain" description="Ammonium transporter AmtB-like" evidence="9">
    <location>
        <begin position="76"/>
        <end position="520"/>
    </location>
</feature>
<evidence type="ECO:0000256" key="8">
    <source>
        <dbReference type="RuleBase" id="RU362002"/>
    </source>
</evidence>
<feature type="transmembrane region" description="Helical" evidence="8">
    <location>
        <begin position="76"/>
        <end position="96"/>
    </location>
</feature>
<dbReference type="Proteomes" id="UP000266745">
    <property type="component" value="Chromosome"/>
</dbReference>
<feature type="transmembrane region" description="Helical" evidence="8">
    <location>
        <begin position="467"/>
        <end position="488"/>
    </location>
</feature>
<dbReference type="InterPro" id="IPR024041">
    <property type="entry name" value="NH4_transpt_AmtB-like_dom"/>
</dbReference>
<keyword evidence="3 8" id="KW-0813">Transport</keyword>
<proteinExistence type="inferred from homology"/>
<evidence type="ECO:0000256" key="5">
    <source>
        <dbReference type="ARBA" id="ARBA00022989"/>
    </source>
</evidence>
<dbReference type="AlphaFoldDB" id="A0A3G1B1B9"/>
<comment type="subcellular location">
    <subcellularLocation>
        <location evidence="8">Cell membrane</location>
        <topology evidence="8">Multi-pass membrane protein</topology>
    </subcellularLocation>
    <subcellularLocation>
        <location evidence="1">Membrane</location>
        <topology evidence="1">Multi-pass membrane protein</topology>
    </subcellularLocation>
</comment>
<dbReference type="RefSeq" id="WP_048188791.1">
    <property type="nucleotide sequence ID" value="NZ_CP011097.1"/>
</dbReference>
<keyword evidence="11" id="KW-1185">Reference proteome</keyword>
<feature type="transmembrane region" description="Helical" evidence="8">
    <location>
        <begin position="423"/>
        <end position="447"/>
    </location>
</feature>
<keyword evidence="5 8" id="KW-1133">Transmembrane helix</keyword>
<evidence type="ECO:0000256" key="7">
    <source>
        <dbReference type="ARBA" id="ARBA00023177"/>
    </source>
</evidence>
<feature type="transmembrane region" description="Helical" evidence="8">
    <location>
        <begin position="267"/>
        <end position="293"/>
    </location>
</feature>
<feature type="transmembrane region" description="Helical" evidence="8">
    <location>
        <begin position="108"/>
        <end position="128"/>
    </location>
</feature>
<dbReference type="InterPro" id="IPR018047">
    <property type="entry name" value="Ammonium_transpt_CS"/>
</dbReference>